<proteinExistence type="predicted"/>
<feature type="transmembrane region" description="Helical" evidence="1">
    <location>
        <begin position="22"/>
        <end position="42"/>
    </location>
</feature>
<keyword evidence="1" id="KW-0812">Transmembrane</keyword>
<gene>
    <name evidence="2" type="ORF">FN846DRAFT_959199</name>
</gene>
<sequence length="72" mass="8497">MAMWNVTTCTAYTTVSYTLRECIFFFFFFFFFYECLAFWVAYGVDEKLLGVLFFIIMRNGFSAGLKSSLRCL</sequence>
<comment type="caution">
    <text evidence="2">The sequence shown here is derived from an EMBL/GenBank/DDBJ whole genome shotgun (WGS) entry which is preliminary data.</text>
</comment>
<keyword evidence="1" id="KW-0472">Membrane</keyword>
<dbReference type="EMBL" id="VXIS01000156">
    <property type="protein sequence ID" value="KAA8900258.1"/>
    <property type="molecule type" value="Genomic_DNA"/>
</dbReference>
<accession>A0A5J5ER62</accession>
<dbReference type="InParanoid" id="A0A5J5ER62"/>
<evidence type="ECO:0000256" key="1">
    <source>
        <dbReference type="SAM" id="Phobius"/>
    </source>
</evidence>
<protein>
    <submittedName>
        <fullName evidence="2">Uncharacterized protein</fullName>
    </submittedName>
</protein>
<evidence type="ECO:0000313" key="3">
    <source>
        <dbReference type="Proteomes" id="UP000326924"/>
    </source>
</evidence>
<feature type="non-terminal residue" evidence="2">
    <location>
        <position position="72"/>
    </location>
</feature>
<keyword evidence="3" id="KW-1185">Reference proteome</keyword>
<keyword evidence="1" id="KW-1133">Transmembrane helix</keyword>
<name>A0A5J5ER62_9PEZI</name>
<organism evidence="2 3">
    <name type="scientific">Sphaerosporella brunnea</name>
    <dbReference type="NCBI Taxonomy" id="1250544"/>
    <lineage>
        <taxon>Eukaryota</taxon>
        <taxon>Fungi</taxon>
        <taxon>Dikarya</taxon>
        <taxon>Ascomycota</taxon>
        <taxon>Pezizomycotina</taxon>
        <taxon>Pezizomycetes</taxon>
        <taxon>Pezizales</taxon>
        <taxon>Pyronemataceae</taxon>
        <taxon>Sphaerosporella</taxon>
    </lineage>
</organism>
<dbReference type="AlphaFoldDB" id="A0A5J5ER62"/>
<evidence type="ECO:0000313" key="2">
    <source>
        <dbReference type="EMBL" id="KAA8900258.1"/>
    </source>
</evidence>
<dbReference type="Proteomes" id="UP000326924">
    <property type="component" value="Unassembled WGS sequence"/>
</dbReference>
<reference evidence="2 3" key="1">
    <citation type="submission" date="2019-09" db="EMBL/GenBank/DDBJ databases">
        <title>Draft genome of the ectomycorrhizal ascomycete Sphaerosporella brunnea.</title>
        <authorList>
            <consortium name="DOE Joint Genome Institute"/>
            <person name="Benucci G.M."/>
            <person name="Marozzi G."/>
            <person name="Antonielli L."/>
            <person name="Sanchez S."/>
            <person name="Marco P."/>
            <person name="Wang X."/>
            <person name="Falini L.B."/>
            <person name="Barry K."/>
            <person name="Haridas S."/>
            <person name="Lipzen A."/>
            <person name="Labutti K."/>
            <person name="Grigoriev I.V."/>
            <person name="Murat C."/>
            <person name="Martin F."/>
            <person name="Albertini E."/>
            <person name="Donnini D."/>
            <person name="Bonito G."/>
        </authorList>
    </citation>
    <scope>NUCLEOTIDE SEQUENCE [LARGE SCALE GENOMIC DNA]</scope>
    <source>
        <strain evidence="2 3">Sb_GMNB300</strain>
    </source>
</reference>